<dbReference type="PANTHER" id="PTHR31672:SF11">
    <property type="entry name" value="F-BOX PROTEIN CPR1-LIKE ISOFORM X2"/>
    <property type="match status" value="1"/>
</dbReference>
<dbReference type="SMART" id="SM00256">
    <property type="entry name" value="FBOX"/>
    <property type="match status" value="1"/>
</dbReference>
<evidence type="ECO:0000313" key="3">
    <source>
        <dbReference type="Proteomes" id="UP001415857"/>
    </source>
</evidence>
<keyword evidence="3" id="KW-1185">Reference proteome</keyword>
<evidence type="ECO:0000313" key="2">
    <source>
        <dbReference type="EMBL" id="KAK9277572.1"/>
    </source>
</evidence>
<dbReference type="InterPro" id="IPR050796">
    <property type="entry name" value="SCF_F-box_component"/>
</dbReference>
<dbReference type="AlphaFoldDB" id="A0AAP0RGS6"/>
<organism evidence="2 3">
    <name type="scientific">Liquidambar formosana</name>
    <name type="common">Formosan gum</name>
    <dbReference type="NCBI Taxonomy" id="63359"/>
    <lineage>
        <taxon>Eukaryota</taxon>
        <taxon>Viridiplantae</taxon>
        <taxon>Streptophyta</taxon>
        <taxon>Embryophyta</taxon>
        <taxon>Tracheophyta</taxon>
        <taxon>Spermatophyta</taxon>
        <taxon>Magnoliopsida</taxon>
        <taxon>eudicotyledons</taxon>
        <taxon>Gunneridae</taxon>
        <taxon>Pentapetalae</taxon>
        <taxon>Saxifragales</taxon>
        <taxon>Altingiaceae</taxon>
        <taxon>Liquidambar</taxon>
    </lineage>
</organism>
<dbReference type="InterPro" id="IPR036047">
    <property type="entry name" value="F-box-like_dom_sf"/>
</dbReference>
<dbReference type="Pfam" id="PF08268">
    <property type="entry name" value="FBA_3"/>
    <property type="match status" value="1"/>
</dbReference>
<dbReference type="InterPro" id="IPR013187">
    <property type="entry name" value="F-box-assoc_dom_typ3"/>
</dbReference>
<reference evidence="2 3" key="1">
    <citation type="journal article" date="2024" name="Plant J.">
        <title>Genome sequences and population genomics reveal climatic adaptation and genomic divergence between two closely related sweetgum species.</title>
        <authorList>
            <person name="Xu W.Q."/>
            <person name="Ren C.Q."/>
            <person name="Zhang X.Y."/>
            <person name="Comes H.P."/>
            <person name="Liu X.H."/>
            <person name="Li Y.G."/>
            <person name="Kettle C.J."/>
            <person name="Jalonen R."/>
            <person name="Gaisberger H."/>
            <person name="Ma Y.Z."/>
            <person name="Qiu Y.X."/>
        </authorList>
    </citation>
    <scope>NUCLEOTIDE SEQUENCE [LARGE SCALE GENOMIC DNA]</scope>
    <source>
        <strain evidence="2">Hangzhou</strain>
    </source>
</reference>
<accession>A0AAP0RGS6</accession>
<sequence length="372" mass="42340">MDMGSLPPDIMFEILVRIPATVLIPLKCVCKLWLNLISDRTFADAHFRRTKSQPGIINQRSECDELSYLSLNSDRKGVTVRVYRLSLYPEPYWGEMLGSAFSVLASCNGLLLLGGPCTGYLRLAVCNPITQSSMIIPAPPFTFATYSWALVHDDSIRKYKVICMKKHDIYTPLALRSNFQHTERCYAFTLGCSSSWRWLVTSHQIDSILSVCVSENGKLHWLAKFQQDGKTFKELEWCLYSMDIATEIFKKTPCPLYPRKSKLCLLEMNGSLYCTVGSSEQIGIWVLKDGDPMVWVKHHTIILCATPLCSGNMFVPILMTDSLYPQGTTKLIMWHSKLFFSYDLQSKVMTPTTFRSIFPFFVVHVNSLVHCC</sequence>
<comment type="caution">
    <text evidence="2">The sequence shown here is derived from an EMBL/GenBank/DDBJ whole genome shotgun (WGS) entry which is preliminary data.</text>
</comment>
<dbReference type="InterPro" id="IPR001810">
    <property type="entry name" value="F-box_dom"/>
</dbReference>
<proteinExistence type="predicted"/>
<dbReference type="PROSITE" id="PS50181">
    <property type="entry name" value="FBOX"/>
    <property type="match status" value="1"/>
</dbReference>
<evidence type="ECO:0000259" key="1">
    <source>
        <dbReference type="PROSITE" id="PS50181"/>
    </source>
</evidence>
<dbReference type="SUPFAM" id="SSF81383">
    <property type="entry name" value="F-box domain"/>
    <property type="match status" value="1"/>
</dbReference>
<dbReference type="EMBL" id="JBBPBK010000010">
    <property type="protein sequence ID" value="KAK9277572.1"/>
    <property type="molecule type" value="Genomic_DNA"/>
</dbReference>
<protein>
    <recommendedName>
        <fullName evidence="1">F-box domain-containing protein</fullName>
    </recommendedName>
</protein>
<dbReference type="Proteomes" id="UP001415857">
    <property type="component" value="Unassembled WGS sequence"/>
</dbReference>
<dbReference type="Gene3D" id="1.20.1280.50">
    <property type="match status" value="1"/>
</dbReference>
<dbReference type="Pfam" id="PF00646">
    <property type="entry name" value="F-box"/>
    <property type="match status" value="1"/>
</dbReference>
<dbReference type="NCBIfam" id="TIGR01640">
    <property type="entry name" value="F_box_assoc_1"/>
    <property type="match status" value="1"/>
</dbReference>
<dbReference type="PANTHER" id="PTHR31672">
    <property type="entry name" value="BNACNNG10540D PROTEIN"/>
    <property type="match status" value="1"/>
</dbReference>
<gene>
    <name evidence="2" type="ORF">L1049_007117</name>
</gene>
<dbReference type="InterPro" id="IPR017451">
    <property type="entry name" value="F-box-assoc_interact_dom"/>
</dbReference>
<name>A0AAP0RGS6_LIQFO</name>
<feature type="domain" description="F-box" evidence="1">
    <location>
        <begin position="1"/>
        <end position="50"/>
    </location>
</feature>